<organism evidence="2 3">
    <name type="scientific">Phytophthora rubi</name>
    <dbReference type="NCBI Taxonomy" id="129364"/>
    <lineage>
        <taxon>Eukaryota</taxon>
        <taxon>Sar</taxon>
        <taxon>Stramenopiles</taxon>
        <taxon>Oomycota</taxon>
        <taxon>Peronosporomycetes</taxon>
        <taxon>Peronosporales</taxon>
        <taxon>Peronosporaceae</taxon>
        <taxon>Phytophthora</taxon>
    </lineage>
</organism>
<feature type="region of interest" description="Disordered" evidence="1">
    <location>
        <begin position="25"/>
        <end position="55"/>
    </location>
</feature>
<name>A0A6A3HIC3_9STRA</name>
<protein>
    <submittedName>
        <fullName evidence="2">Uncharacterized protein</fullName>
    </submittedName>
</protein>
<dbReference type="EMBL" id="QXFV01004400">
    <property type="protein sequence ID" value="KAE8969859.1"/>
    <property type="molecule type" value="Genomic_DNA"/>
</dbReference>
<reference evidence="2 3" key="1">
    <citation type="submission" date="2018-09" db="EMBL/GenBank/DDBJ databases">
        <title>Genomic investigation of the strawberry pathogen Phytophthora fragariae indicates pathogenicity is determined by transcriptional variation in three key races.</title>
        <authorList>
            <person name="Adams T.M."/>
            <person name="Armitage A.D."/>
            <person name="Sobczyk M.K."/>
            <person name="Bates H.J."/>
            <person name="Dunwell J.M."/>
            <person name="Nellist C.F."/>
            <person name="Harrison R.J."/>
        </authorList>
    </citation>
    <scope>NUCLEOTIDE SEQUENCE [LARGE SCALE GENOMIC DNA]</scope>
    <source>
        <strain evidence="2 3">SCRP249</strain>
    </source>
</reference>
<proteinExistence type="predicted"/>
<evidence type="ECO:0000256" key="1">
    <source>
        <dbReference type="SAM" id="MobiDB-lite"/>
    </source>
</evidence>
<evidence type="ECO:0000313" key="3">
    <source>
        <dbReference type="Proteomes" id="UP000429607"/>
    </source>
</evidence>
<accession>A0A6A3HIC3</accession>
<comment type="caution">
    <text evidence="2">The sequence shown here is derived from an EMBL/GenBank/DDBJ whole genome shotgun (WGS) entry which is preliminary data.</text>
</comment>
<dbReference type="AlphaFoldDB" id="A0A6A3HIC3"/>
<feature type="compositionally biased region" description="Basic residues" evidence="1">
    <location>
        <begin position="45"/>
        <end position="55"/>
    </location>
</feature>
<evidence type="ECO:0000313" key="2">
    <source>
        <dbReference type="EMBL" id="KAE8969859.1"/>
    </source>
</evidence>
<dbReference type="Proteomes" id="UP000429607">
    <property type="component" value="Unassembled WGS sequence"/>
</dbReference>
<sequence length="55" mass="5955">MRPSAFILSSGSSITAAMTTESSEVCRSMHTRSGSAPCYDSNHPQRGRSHRASIR</sequence>
<gene>
    <name evidence="2" type="ORF">PR001_g27378</name>
</gene>